<gene>
    <name evidence="1" type="ORF">Sjap_009181</name>
</gene>
<dbReference type="PANTHER" id="PTHR33699">
    <property type="entry name" value="EXPRESSED PROTEIN"/>
    <property type="match status" value="1"/>
</dbReference>
<dbReference type="Proteomes" id="UP001417504">
    <property type="component" value="Unassembled WGS sequence"/>
</dbReference>
<protein>
    <submittedName>
        <fullName evidence="1">Uncharacterized protein</fullName>
    </submittedName>
</protein>
<comment type="caution">
    <text evidence="1">The sequence shown here is derived from an EMBL/GenBank/DDBJ whole genome shotgun (WGS) entry which is preliminary data.</text>
</comment>
<dbReference type="PANTHER" id="PTHR33699:SF3">
    <property type="entry name" value="OS06G0347300 PROTEIN"/>
    <property type="match status" value="1"/>
</dbReference>
<name>A0AAP0JTC0_9MAGN</name>
<proteinExistence type="predicted"/>
<reference evidence="1 2" key="1">
    <citation type="submission" date="2024-01" db="EMBL/GenBank/DDBJ databases">
        <title>Genome assemblies of Stephania.</title>
        <authorList>
            <person name="Yang L."/>
        </authorList>
    </citation>
    <scope>NUCLEOTIDE SEQUENCE [LARGE SCALE GENOMIC DNA]</scope>
    <source>
        <strain evidence="1">QJT</strain>
        <tissue evidence="1">Leaf</tissue>
    </source>
</reference>
<organism evidence="1 2">
    <name type="scientific">Stephania japonica</name>
    <dbReference type="NCBI Taxonomy" id="461633"/>
    <lineage>
        <taxon>Eukaryota</taxon>
        <taxon>Viridiplantae</taxon>
        <taxon>Streptophyta</taxon>
        <taxon>Embryophyta</taxon>
        <taxon>Tracheophyta</taxon>
        <taxon>Spermatophyta</taxon>
        <taxon>Magnoliopsida</taxon>
        <taxon>Ranunculales</taxon>
        <taxon>Menispermaceae</taxon>
        <taxon>Menispermoideae</taxon>
        <taxon>Cissampelideae</taxon>
        <taxon>Stephania</taxon>
    </lineage>
</organism>
<accession>A0AAP0JTC0</accession>
<keyword evidence="2" id="KW-1185">Reference proteome</keyword>
<sequence>MSKFMSKTSQIPAFGEWNCYVDGFTVAHYFKSAKDHDLYCSTGDDLYYCDDQMKETKKEEKWAFDKEEGCGPWGIRGQEAAFTRPPKPVDEDLYKIPPHQLHSPSIRKKILGLFSRCLEPSCDEE</sequence>
<evidence type="ECO:0000313" key="2">
    <source>
        <dbReference type="Proteomes" id="UP001417504"/>
    </source>
</evidence>
<dbReference type="AlphaFoldDB" id="A0AAP0JTC0"/>
<dbReference type="EMBL" id="JBBNAE010000003">
    <property type="protein sequence ID" value="KAK9138587.1"/>
    <property type="molecule type" value="Genomic_DNA"/>
</dbReference>
<evidence type="ECO:0000313" key="1">
    <source>
        <dbReference type="EMBL" id="KAK9138587.1"/>
    </source>
</evidence>